<evidence type="ECO:0000313" key="2">
    <source>
        <dbReference type="Proteomes" id="UP000322214"/>
    </source>
</evidence>
<dbReference type="RefSeq" id="WP_148618606.1">
    <property type="nucleotide sequence ID" value="NZ_CP042912.1"/>
</dbReference>
<dbReference type="KEGG" id="mff:MFFC18_06350"/>
<protein>
    <submittedName>
        <fullName evidence="1">Uncharacterized protein</fullName>
    </submittedName>
</protein>
<dbReference type="OrthoDB" id="229694at2"/>
<sequence length="446" mass="50901">MTLRAYILCRFAAKSALYTSWMDRCPLPCTIVKENLHTWELPPDAGIVVTHMHYRHEELSKLREIHERGTVPVLILADGILEYRNTWEHPDLPDASIFQPLCGHKLACIGRGQVRVVESWGNVGKCEFVGLPRLDSVDLESVPAVQTEGPFRLLIATANTPAFNDEQRETVIQSLTHIRERLDKNPKVNGRDCQVTWRLTDGLERAIGLPESEIPSDDWEAPQRKPLSDVIDEVDAVITTPSTLYLESVLKKRPTAVLDFHNRPHYVPAAWTINAPIHFNWTLRELADPPGHKMLFQDATLHDQLECEGPATDRMVELLQTMIECGKTARAENEPIKFPHRIIADPRRGFSRVPHTFSLSKLYQDNPVFKEQDVQRMQVELVAAIKRLDTMPAELVEKNELIEHLITALDGARLRANRMKARVHAIRKRLGIKPDPKRKKMDDSEE</sequence>
<organism evidence="1 2">
    <name type="scientific">Mariniblastus fucicola</name>
    <dbReference type="NCBI Taxonomy" id="980251"/>
    <lineage>
        <taxon>Bacteria</taxon>
        <taxon>Pseudomonadati</taxon>
        <taxon>Planctomycetota</taxon>
        <taxon>Planctomycetia</taxon>
        <taxon>Pirellulales</taxon>
        <taxon>Pirellulaceae</taxon>
        <taxon>Mariniblastus</taxon>
    </lineage>
</organism>
<reference evidence="1 2" key="1">
    <citation type="submission" date="2019-08" db="EMBL/GenBank/DDBJ databases">
        <title>Deep-cultivation of Planctomycetes and their phenomic and genomic characterization uncovers novel biology.</title>
        <authorList>
            <person name="Wiegand S."/>
            <person name="Jogler M."/>
            <person name="Boedeker C."/>
            <person name="Pinto D."/>
            <person name="Vollmers J."/>
            <person name="Rivas-Marin E."/>
            <person name="Kohn T."/>
            <person name="Peeters S.H."/>
            <person name="Heuer A."/>
            <person name="Rast P."/>
            <person name="Oberbeckmann S."/>
            <person name="Bunk B."/>
            <person name="Jeske O."/>
            <person name="Meyerdierks A."/>
            <person name="Storesund J.E."/>
            <person name="Kallscheuer N."/>
            <person name="Luecker S."/>
            <person name="Lage O.M."/>
            <person name="Pohl T."/>
            <person name="Merkel B.J."/>
            <person name="Hornburger P."/>
            <person name="Mueller R.-W."/>
            <person name="Bruemmer F."/>
            <person name="Labrenz M."/>
            <person name="Spormann A.M."/>
            <person name="Op den Camp H."/>
            <person name="Overmann J."/>
            <person name="Amann R."/>
            <person name="Jetten M.S.M."/>
            <person name="Mascher T."/>
            <person name="Medema M.H."/>
            <person name="Devos D.P."/>
            <person name="Kaster A.-K."/>
            <person name="Ovreas L."/>
            <person name="Rohde M."/>
            <person name="Galperin M.Y."/>
            <person name="Jogler C."/>
        </authorList>
    </citation>
    <scope>NUCLEOTIDE SEQUENCE [LARGE SCALE GENOMIC DNA]</scope>
    <source>
        <strain evidence="1 2">FC18</strain>
    </source>
</reference>
<name>A0A5B9P3L6_9BACT</name>
<dbReference type="STRING" id="980251.GCA_001642875_03066"/>
<keyword evidence="2" id="KW-1185">Reference proteome</keyword>
<proteinExistence type="predicted"/>
<dbReference type="AlphaFoldDB" id="A0A5B9P3L6"/>
<dbReference type="Proteomes" id="UP000322214">
    <property type="component" value="Chromosome"/>
</dbReference>
<dbReference type="EMBL" id="CP042912">
    <property type="protein sequence ID" value="QEG20784.1"/>
    <property type="molecule type" value="Genomic_DNA"/>
</dbReference>
<accession>A0A5B9P3L6</accession>
<gene>
    <name evidence="1" type="ORF">MFFC18_06350</name>
</gene>
<evidence type="ECO:0000313" key="1">
    <source>
        <dbReference type="EMBL" id="QEG20784.1"/>
    </source>
</evidence>